<dbReference type="PROSITE" id="PS50006">
    <property type="entry name" value="FHA_DOMAIN"/>
    <property type="match status" value="1"/>
</dbReference>
<reference evidence="6 7" key="1">
    <citation type="submission" date="2017-05" db="EMBL/GenBank/DDBJ databases">
        <title>Complete genome sequence of Streptomyces sp. SCSIO 03032 revealed the diverse biosynthetic pathways for its bioactive secondary metabolites.</title>
        <authorList>
            <person name="Ma L."/>
            <person name="Zhu Y."/>
            <person name="Zhang W."/>
            <person name="Zhang G."/>
            <person name="Tian X."/>
            <person name="Zhang S."/>
            <person name="Zhang C."/>
        </authorList>
    </citation>
    <scope>NUCLEOTIDE SEQUENCE [LARGE SCALE GENOMIC DNA]</scope>
    <source>
        <strain evidence="6 7">SCSIO 03032</strain>
    </source>
</reference>
<dbReference type="SMART" id="SM00240">
    <property type="entry name" value="FHA"/>
    <property type="match status" value="1"/>
</dbReference>
<dbReference type="GO" id="GO:0005524">
    <property type="term" value="F:ATP binding"/>
    <property type="evidence" value="ECO:0007669"/>
    <property type="project" value="UniProtKB-UniRule"/>
</dbReference>
<evidence type="ECO:0000256" key="3">
    <source>
        <dbReference type="SAM" id="MobiDB-lite"/>
    </source>
</evidence>
<keyword evidence="2" id="KW-0547">Nucleotide-binding</keyword>
<dbReference type="PANTHER" id="PTHR23308">
    <property type="entry name" value="NUCLEAR INHIBITOR OF PROTEIN PHOSPHATASE-1"/>
    <property type="match status" value="1"/>
</dbReference>
<dbReference type="InterPro" id="IPR050923">
    <property type="entry name" value="Cell_Proc_Reg/RNA_Proc"/>
</dbReference>
<dbReference type="Pfam" id="PF01580">
    <property type="entry name" value="FtsK_SpoIIIE"/>
    <property type="match status" value="1"/>
</dbReference>
<dbReference type="EMBL" id="CP021121">
    <property type="protein sequence ID" value="ARQ70407.1"/>
    <property type="molecule type" value="Genomic_DNA"/>
</dbReference>
<dbReference type="InterPro" id="IPR000253">
    <property type="entry name" value="FHA_dom"/>
</dbReference>
<dbReference type="Pfam" id="PF00498">
    <property type="entry name" value="FHA"/>
    <property type="match status" value="1"/>
</dbReference>
<organism evidence="6 7">
    <name type="scientific">Streptomyces marincola</name>
    <dbReference type="NCBI Taxonomy" id="2878388"/>
    <lineage>
        <taxon>Bacteria</taxon>
        <taxon>Bacillati</taxon>
        <taxon>Actinomycetota</taxon>
        <taxon>Actinomycetes</taxon>
        <taxon>Kitasatosporales</taxon>
        <taxon>Streptomycetaceae</taxon>
        <taxon>Streptomyces</taxon>
    </lineage>
</organism>
<dbReference type="PROSITE" id="PS50901">
    <property type="entry name" value="FTSK"/>
    <property type="match status" value="1"/>
</dbReference>
<feature type="domain" description="FHA" evidence="4">
    <location>
        <begin position="113"/>
        <end position="163"/>
    </location>
</feature>
<feature type="binding site" evidence="2">
    <location>
        <begin position="572"/>
        <end position="579"/>
    </location>
    <ligand>
        <name>ATP</name>
        <dbReference type="ChEBI" id="CHEBI:30616"/>
    </ligand>
</feature>
<feature type="region of interest" description="Disordered" evidence="3">
    <location>
        <begin position="209"/>
        <end position="242"/>
    </location>
</feature>
<dbReference type="InterPro" id="IPR008984">
    <property type="entry name" value="SMAD_FHA_dom_sf"/>
</dbReference>
<keyword evidence="1" id="KW-0597">Phosphoprotein</keyword>
<feature type="domain" description="FtsK" evidence="5">
    <location>
        <begin position="554"/>
        <end position="766"/>
    </location>
</feature>
<accession>A0A1W7D0B5</accession>
<dbReference type="KEGG" id="smao:CAG99_17565"/>
<dbReference type="SUPFAM" id="SSF49879">
    <property type="entry name" value="SMAD/FHA domain"/>
    <property type="match status" value="1"/>
</dbReference>
<proteinExistence type="predicted"/>
<dbReference type="GO" id="GO:0003677">
    <property type="term" value="F:DNA binding"/>
    <property type="evidence" value="ECO:0007669"/>
    <property type="project" value="InterPro"/>
</dbReference>
<dbReference type="AlphaFoldDB" id="A0A1W7D0B5"/>
<keyword evidence="2" id="KW-0067">ATP-binding</keyword>
<sequence length="842" mass="84581">MPLHIRLTVLAHGDAATGTDVEVTAPAGTALAGLLGSLAATAAPGTAPPGAVFCEGVRVDPQAVLGAPPLVDGAVLSFHRPVGEPVGGPTRATLLVVAGPDAGGVHLLRGGEARIGRSAEADIPLDDPDVSRAHCAVALSPDGSVTVRDLGSTNGTLLNGAPVRSRPVPARSGALLRLGESVLRVISSAGAQAPPPAPAAGRRGLTGWALGRRAGQDPPAEPPPPATPPAAPTGPAESRWPDPAGLLLTAIEAGPRLWERDAAHPDAYAVRLGTVQQAPDMLPPVTVTLPLAGSLGLAGPRERITGVARSVLAQLAGLHPPGALQLVAVAPGRADDWSWLGWLPHVRPAEGQDCRLLLAFDPRQAAARTRELTDSLARPRPDRRTVVLVDGDPGDAQARAALARLAAQGPAAGIHLLVLGAIPPAAAAPPEGVPAAATLARATADTPLLDACGTVAVLSGPVSTALRLSGPAGDTGPTAGADAVSAAWAERFARALAPVAEEPGDGAATPAASPLPASCRLLDALGLSRVTPTALRERWSRHSGLPLVLGTGVRGPVPLDLASAPGPLAVMGGPGSGRTELLSGLAAALAAAHGPDALSLLLVEGAGEGLRPCAELPHVTSYVTATDPVRMRAFAQALREELKRRAALLGELEFSAARRAGGRVVALRPAPGSEGQAAETGALPWLVLLVDDLDALTAPALGAPGRPAAGSVVRALEMAVREGHRLGVRVVAAGDLPGASARVVLSGKPPGRAELVLSAGGPGGAAGPVPFQAGRVTARIPRTSTLRPTVTRLDWERVGDPPARRPVRELGNGPTDIALLASAAARAARTDHADRAATATPV</sequence>
<dbReference type="SUPFAM" id="SSF52540">
    <property type="entry name" value="P-loop containing nucleoside triphosphate hydrolases"/>
    <property type="match status" value="1"/>
</dbReference>
<evidence type="ECO:0000259" key="4">
    <source>
        <dbReference type="PROSITE" id="PS50006"/>
    </source>
</evidence>
<keyword evidence="7" id="KW-1185">Reference proteome</keyword>
<evidence type="ECO:0000313" key="6">
    <source>
        <dbReference type="EMBL" id="ARQ70407.1"/>
    </source>
</evidence>
<protein>
    <recommendedName>
        <fullName evidence="8">FHA domain-containing protein</fullName>
    </recommendedName>
</protein>
<evidence type="ECO:0000313" key="7">
    <source>
        <dbReference type="Proteomes" id="UP000194218"/>
    </source>
</evidence>
<dbReference type="RefSeq" id="WP_086160262.1">
    <property type="nucleotide sequence ID" value="NZ_CP021121.1"/>
</dbReference>
<evidence type="ECO:0000256" key="1">
    <source>
        <dbReference type="ARBA" id="ARBA00022553"/>
    </source>
</evidence>
<dbReference type="Gene3D" id="3.40.50.300">
    <property type="entry name" value="P-loop containing nucleotide triphosphate hydrolases"/>
    <property type="match status" value="2"/>
</dbReference>
<dbReference type="InterPro" id="IPR027417">
    <property type="entry name" value="P-loop_NTPase"/>
</dbReference>
<dbReference type="CDD" id="cd00060">
    <property type="entry name" value="FHA"/>
    <property type="match status" value="1"/>
</dbReference>
<feature type="compositionally biased region" description="Pro residues" evidence="3">
    <location>
        <begin position="219"/>
        <end position="232"/>
    </location>
</feature>
<gene>
    <name evidence="6" type="ORF">CAG99_17565</name>
</gene>
<dbReference type="Gene3D" id="2.60.200.20">
    <property type="match status" value="1"/>
</dbReference>
<evidence type="ECO:0000256" key="2">
    <source>
        <dbReference type="PROSITE-ProRule" id="PRU00289"/>
    </source>
</evidence>
<evidence type="ECO:0008006" key="8">
    <source>
        <dbReference type="Google" id="ProtNLM"/>
    </source>
</evidence>
<evidence type="ECO:0000259" key="5">
    <source>
        <dbReference type="PROSITE" id="PS50901"/>
    </source>
</evidence>
<dbReference type="Proteomes" id="UP000194218">
    <property type="component" value="Chromosome"/>
</dbReference>
<dbReference type="OrthoDB" id="9807790at2"/>
<dbReference type="InterPro" id="IPR002543">
    <property type="entry name" value="FtsK_dom"/>
</dbReference>
<name>A0A1W7D0B5_9ACTN</name>